<accession>A0AAW0HKE5</accession>
<evidence type="ECO:0000313" key="1">
    <source>
        <dbReference type="EMBL" id="KAK7802259.1"/>
    </source>
</evidence>
<evidence type="ECO:0000313" key="2">
    <source>
        <dbReference type="Proteomes" id="UP001488838"/>
    </source>
</evidence>
<sequence length="74" mass="8092">VNSPYQKFSLTAYIVTQCPLGGGCEQPAGKLRMGRVLQLRREKNGGSQANKKCCSYPTTAWAVDTDGHTSVMER</sequence>
<dbReference type="Proteomes" id="UP001488838">
    <property type="component" value="Unassembled WGS sequence"/>
</dbReference>
<dbReference type="EMBL" id="JBBHLL010000470">
    <property type="protein sequence ID" value="KAK7802259.1"/>
    <property type="molecule type" value="Genomic_DNA"/>
</dbReference>
<organism evidence="1 2">
    <name type="scientific">Myodes glareolus</name>
    <name type="common">Bank vole</name>
    <name type="synonym">Clethrionomys glareolus</name>
    <dbReference type="NCBI Taxonomy" id="447135"/>
    <lineage>
        <taxon>Eukaryota</taxon>
        <taxon>Metazoa</taxon>
        <taxon>Chordata</taxon>
        <taxon>Craniata</taxon>
        <taxon>Vertebrata</taxon>
        <taxon>Euteleostomi</taxon>
        <taxon>Mammalia</taxon>
        <taxon>Eutheria</taxon>
        <taxon>Euarchontoglires</taxon>
        <taxon>Glires</taxon>
        <taxon>Rodentia</taxon>
        <taxon>Myomorpha</taxon>
        <taxon>Muroidea</taxon>
        <taxon>Cricetidae</taxon>
        <taxon>Arvicolinae</taxon>
        <taxon>Myodes</taxon>
    </lineage>
</organism>
<comment type="caution">
    <text evidence="1">The sequence shown here is derived from an EMBL/GenBank/DDBJ whole genome shotgun (WGS) entry which is preliminary data.</text>
</comment>
<proteinExistence type="predicted"/>
<keyword evidence="2" id="KW-1185">Reference proteome</keyword>
<feature type="non-terminal residue" evidence="1">
    <location>
        <position position="1"/>
    </location>
</feature>
<reference evidence="1 2" key="1">
    <citation type="journal article" date="2023" name="bioRxiv">
        <title>Conserved and derived expression patterns and positive selection on dental genes reveal complex evolutionary context of ever-growing rodent molars.</title>
        <authorList>
            <person name="Calamari Z.T."/>
            <person name="Song A."/>
            <person name="Cohen E."/>
            <person name="Akter M."/>
            <person name="Roy R.D."/>
            <person name="Hallikas O."/>
            <person name="Christensen M.M."/>
            <person name="Li P."/>
            <person name="Marangoni P."/>
            <person name="Jernvall J."/>
            <person name="Klein O.D."/>
        </authorList>
    </citation>
    <scope>NUCLEOTIDE SEQUENCE [LARGE SCALE GENOMIC DNA]</scope>
    <source>
        <strain evidence="1">V071</strain>
    </source>
</reference>
<gene>
    <name evidence="1" type="ORF">U0070_000821</name>
</gene>
<dbReference type="AlphaFoldDB" id="A0AAW0HKE5"/>
<name>A0AAW0HKE5_MYOGA</name>
<protein>
    <submittedName>
        <fullName evidence="1">Uncharacterized protein</fullName>
    </submittedName>
</protein>